<evidence type="ECO:0000313" key="1">
    <source>
        <dbReference type="EMBL" id="GAI81580.1"/>
    </source>
</evidence>
<organism evidence="1">
    <name type="scientific">marine sediment metagenome</name>
    <dbReference type="NCBI Taxonomy" id="412755"/>
    <lineage>
        <taxon>unclassified sequences</taxon>
        <taxon>metagenomes</taxon>
        <taxon>ecological metagenomes</taxon>
    </lineage>
</organism>
<sequence length="97" mass="11150">MLLEAFNYSGSISPDIGKEAQYKAMLANQPLVTVQITRGHSQLYIGEYEGIPYVFDTHGYGYTGEDENEYIIRRSCIYTPEIPDYMLQNELVFVKLK</sequence>
<name>X1T1V1_9ZZZZ</name>
<dbReference type="EMBL" id="BARW01014923">
    <property type="protein sequence ID" value="GAI81580.1"/>
    <property type="molecule type" value="Genomic_DNA"/>
</dbReference>
<proteinExistence type="predicted"/>
<reference evidence="1" key="1">
    <citation type="journal article" date="2014" name="Front. Microbiol.">
        <title>High frequency of phylogenetically diverse reductive dehalogenase-homologous genes in deep subseafloor sedimentary metagenomes.</title>
        <authorList>
            <person name="Kawai M."/>
            <person name="Futagami T."/>
            <person name="Toyoda A."/>
            <person name="Takaki Y."/>
            <person name="Nishi S."/>
            <person name="Hori S."/>
            <person name="Arai W."/>
            <person name="Tsubouchi T."/>
            <person name="Morono Y."/>
            <person name="Uchiyama I."/>
            <person name="Ito T."/>
            <person name="Fujiyama A."/>
            <person name="Inagaki F."/>
            <person name="Takami H."/>
        </authorList>
    </citation>
    <scope>NUCLEOTIDE SEQUENCE</scope>
    <source>
        <strain evidence="1">Expedition CK06-06</strain>
    </source>
</reference>
<accession>X1T1V1</accession>
<dbReference type="AlphaFoldDB" id="X1T1V1"/>
<evidence type="ECO:0008006" key="2">
    <source>
        <dbReference type="Google" id="ProtNLM"/>
    </source>
</evidence>
<protein>
    <recommendedName>
        <fullName evidence="2">Peptidase C39-like domain-containing protein</fullName>
    </recommendedName>
</protein>
<gene>
    <name evidence="1" type="ORF">S12H4_26320</name>
</gene>
<comment type="caution">
    <text evidence="1">The sequence shown here is derived from an EMBL/GenBank/DDBJ whole genome shotgun (WGS) entry which is preliminary data.</text>
</comment>